<sequence length="136" mass="14597">MRGFVVDTSALICILFDEPGALAFAQAIADEDRCAISTASVLEGHSVMIRRRIPDGAERLAGLVADLRLEVAAFDARQLETAIAAYRQYGRGTGHDADLNLGDCFSYALARTRNLPLLFKGDDFVHTDIASALPAG</sequence>
<dbReference type="PANTHER" id="PTHR33653:SF1">
    <property type="entry name" value="RIBONUCLEASE VAPC2"/>
    <property type="match status" value="1"/>
</dbReference>
<dbReference type="GO" id="GO:0000287">
    <property type="term" value="F:magnesium ion binding"/>
    <property type="evidence" value="ECO:0007669"/>
    <property type="project" value="UniProtKB-UniRule"/>
</dbReference>
<dbReference type="HAMAP" id="MF_00265">
    <property type="entry name" value="VapC_Nob1"/>
    <property type="match status" value="1"/>
</dbReference>
<name>A0A4P6UYW3_9HYPH</name>
<evidence type="ECO:0000256" key="3">
    <source>
        <dbReference type="ARBA" id="ARBA00022722"/>
    </source>
</evidence>
<keyword evidence="11" id="KW-1185">Reference proteome</keyword>
<dbReference type="AlphaFoldDB" id="A0A4P6UYW3"/>
<dbReference type="SUPFAM" id="SSF88723">
    <property type="entry name" value="PIN domain-like"/>
    <property type="match status" value="1"/>
</dbReference>
<comment type="function">
    <text evidence="8">Toxic component of a toxin-antitoxin (TA) system. An RNase.</text>
</comment>
<gene>
    <name evidence="8" type="primary">vapC</name>
    <name evidence="10" type="ORF">E0E05_01630</name>
</gene>
<accession>A0A4P6UYW3</accession>
<dbReference type="Proteomes" id="UP000293719">
    <property type="component" value="Chromosome"/>
</dbReference>
<dbReference type="GO" id="GO:0004540">
    <property type="term" value="F:RNA nuclease activity"/>
    <property type="evidence" value="ECO:0007669"/>
    <property type="project" value="InterPro"/>
</dbReference>
<dbReference type="GeneID" id="90765982"/>
<evidence type="ECO:0000256" key="7">
    <source>
        <dbReference type="ARBA" id="ARBA00038093"/>
    </source>
</evidence>
<keyword evidence="8" id="KW-0800">Toxin</keyword>
<proteinExistence type="inferred from homology"/>
<evidence type="ECO:0000313" key="11">
    <source>
        <dbReference type="Proteomes" id="UP000293719"/>
    </source>
</evidence>
<comment type="similarity">
    <text evidence="7 8">Belongs to the PINc/VapC protein family.</text>
</comment>
<keyword evidence="4 8" id="KW-0479">Metal-binding</keyword>
<dbReference type="InterPro" id="IPR002716">
    <property type="entry name" value="PIN_dom"/>
</dbReference>
<dbReference type="PANTHER" id="PTHR33653">
    <property type="entry name" value="RIBONUCLEASE VAPC2"/>
    <property type="match status" value="1"/>
</dbReference>
<evidence type="ECO:0000256" key="2">
    <source>
        <dbReference type="ARBA" id="ARBA00022649"/>
    </source>
</evidence>
<keyword evidence="6 8" id="KW-0460">Magnesium</keyword>
<dbReference type="RefSeq" id="WP_131615109.1">
    <property type="nucleotide sequence ID" value="NZ_CP036532.1"/>
</dbReference>
<dbReference type="InterPro" id="IPR029060">
    <property type="entry name" value="PIN-like_dom_sf"/>
</dbReference>
<feature type="binding site" evidence="8">
    <location>
        <position position="7"/>
    </location>
    <ligand>
        <name>Mg(2+)</name>
        <dbReference type="ChEBI" id="CHEBI:18420"/>
    </ligand>
</feature>
<reference evidence="10 11" key="1">
    <citation type="journal article" date="2017" name="Int. J. Syst. Evol. Microbiol.">
        <title>Roseitalea porphyridii gen. nov., sp. nov., isolated from a red alga, and reclassification of Hoeflea suaedae Chung et al. 2013 as Pseudohoeflea suaedae gen. nov., comb. nov.</title>
        <authorList>
            <person name="Hyeon J.W."/>
            <person name="Jeong S.E."/>
            <person name="Baek K."/>
            <person name="Jeon C.O."/>
        </authorList>
    </citation>
    <scope>NUCLEOTIDE SEQUENCE [LARGE SCALE GENOMIC DNA]</scope>
    <source>
        <strain evidence="10 11">MA7-20</strain>
    </source>
</reference>
<evidence type="ECO:0000256" key="5">
    <source>
        <dbReference type="ARBA" id="ARBA00022801"/>
    </source>
</evidence>
<comment type="cofactor">
    <cofactor evidence="1 8">
        <name>Mg(2+)</name>
        <dbReference type="ChEBI" id="CHEBI:18420"/>
    </cofactor>
</comment>
<dbReference type="EC" id="3.1.-.-" evidence="8"/>
<evidence type="ECO:0000256" key="6">
    <source>
        <dbReference type="ARBA" id="ARBA00022842"/>
    </source>
</evidence>
<organism evidence="10 11">
    <name type="scientific">Roseitalea porphyridii</name>
    <dbReference type="NCBI Taxonomy" id="1852022"/>
    <lineage>
        <taxon>Bacteria</taxon>
        <taxon>Pseudomonadati</taxon>
        <taxon>Pseudomonadota</taxon>
        <taxon>Alphaproteobacteria</taxon>
        <taxon>Hyphomicrobiales</taxon>
        <taxon>Ahrensiaceae</taxon>
        <taxon>Roseitalea</taxon>
    </lineage>
</organism>
<dbReference type="GO" id="GO:0090729">
    <property type="term" value="F:toxin activity"/>
    <property type="evidence" value="ECO:0007669"/>
    <property type="project" value="UniProtKB-KW"/>
</dbReference>
<keyword evidence="3 8" id="KW-0540">Nuclease</keyword>
<evidence type="ECO:0000256" key="8">
    <source>
        <dbReference type="HAMAP-Rule" id="MF_00265"/>
    </source>
</evidence>
<evidence type="ECO:0000313" key="10">
    <source>
        <dbReference type="EMBL" id="QBK29406.1"/>
    </source>
</evidence>
<dbReference type="EMBL" id="CP036532">
    <property type="protein sequence ID" value="QBK29406.1"/>
    <property type="molecule type" value="Genomic_DNA"/>
</dbReference>
<feature type="binding site" evidence="8">
    <location>
        <position position="103"/>
    </location>
    <ligand>
        <name>Mg(2+)</name>
        <dbReference type="ChEBI" id="CHEBI:18420"/>
    </ligand>
</feature>
<evidence type="ECO:0000259" key="9">
    <source>
        <dbReference type="Pfam" id="PF01850"/>
    </source>
</evidence>
<dbReference type="InterPro" id="IPR050556">
    <property type="entry name" value="Type_II_TA_system_RNase"/>
</dbReference>
<dbReference type="KEGG" id="rpod:E0E05_01630"/>
<dbReference type="CDD" id="cd09871">
    <property type="entry name" value="PIN_MtVapC28-VapC30-like"/>
    <property type="match status" value="1"/>
</dbReference>
<dbReference type="InterPro" id="IPR022907">
    <property type="entry name" value="VapC_family"/>
</dbReference>
<dbReference type="GO" id="GO:0016787">
    <property type="term" value="F:hydrolase activity"/>
    <property type="evidence" value="ECO:0007669"/>
    <property type="project" value="UniProtKB-KW"/>
</dbReference>
<keyword evidence="2 8" id="KW-1277">Toxin-antitoxin system</keyword>
<keyword evidence="5 8" id="KW-0378">Hydrolase</keyword>
<feature type="domain" description="PIN" evidence="9">
    <location>
        <begin position="5"/>
        <end position="128"/>
    </location>
</feature>
<dbReference type="OrthoDB" id="32625at2"/>
<evidence type="ECO:0000256" key="4">
    <source>
        <dbReference type="ARBA" id="ARBA00022723"/>
    </source>
</evidence>
<protein>
    <recommendedName>
        <fullName evidence="8">Ribonuclease VapC</fullName>
        <shortName evidence="8">RNase VapC</shortName>
        <ecNumber evidence="8">3.1.-.-</ecNumber>
    </recommendedName>
    <alternativeName>
        <fullName evidence="8">Toxin VapC</fullName>
    </alternativeName>
</protein>
<dbReference type="Pfam" id="PF01850">
    <property type="entry name" value="PIN"/>
    <property type="match status" value="1"/>
</dbReference>
<dbReference type="Gene3D" id="3.40.50.1010">
    <property type="entry name" value="5'-nuclease"/>
    <property type="match status" value="1"/>
</dbReference>
<evidence type="ECO:0000256" key="1">
    <source>
        <dbReference type="ARBA" id="ARBA00001946"/>
    </source>
</evidence>